<dbReference type="HOGENOM" id="CLU_000604_86_2_11"/>
<dbReference type="AlphaFoldDB" id="Q82IT8"/>
<dbReference type="FunFam" id="3.40.50.300:FF:000016">
    <property type="entry name" value="Oligopeptide ABC transporter ATP-binding component"/>
    <property type="match status" value="2"/>
</dbReference>
<proteinExistence type="inferred from homology"/>
<dbReference type="GO" id="GO:0015833">
    <property type="term" value="P:peptide transport"/>
    <property type="evidence" value="ECO:0007669"/>
    <property type="project" value="InterPro"/>
</dbReference>
<reference evidence="6 7" key="3">
    <citation type="journal article" date="2014" name="J. Ind. Microbiol. Biotechnol.">
        <title>Genome mining of the Streptomyces avermitilis genome and development of genome-minimized hosts for heterologous expression of biosynthetic gene clusters.</title>
        <authorList>
            <person name="Ikeda H."/>
            <person name="Shin-ya K."/>
            <person name="Omura S."/>
        </authorList>
    </citation>
    <scope>NUCLEOTIDE SEQUENCE [LARGE SCALE GENOMIC DNA]</scope>
    <source>
        <strain evidence="7">ATCC 31267 / DSM 46492 / JCM 5070 / NBRC 14893 / NCIMB 12804 / NRRL 8165 / MA-4680</strain>
    </source>
</reference>
<evidence type="ECO:0000256" key="3">
    <source>
        <dbReference type="ARBA" id="ARBA00022741"/>
    </source>
</evidence>
<dbReference type="PANTHER" id="PTHR43776:SF7">
    <property type="entry name" value="D,D-DIPEPTIDE TRANSPORT ATP-BINDING PROTEIN DDPF-RELATED"/>
    <property type="match status" value="1"/>
</dbReference>
<dbReference type="InterPro" id="IPR003593">
    <property type="entry name" value="AAA+_ATPase"/>
</dbReference>
<feature type="domain" description="ABC transporter" evidence="5">
    <location>
        <begin position="267"/>
        <end position="517"/>
    </location>
</feature>
<gene>
    <name evidence="6" type="primary">oppD2</name>
    <name evidence="6" type="ORF">SAVERM_3045</name>
</gene>
<dbReference type="InterPro" id="IPR013563">
    <property type="entry name" value="Oligopep_ABC_C"/>
</dbReference>
<dbReference type="Pfam" id="PF08352">
    <property type="entry name" value="oligo_HPY"/>
    <property type="match status" value="2"/>
</dbReference>
<dbReference type="PANTHER" id="PTHR43776">
    <property type="entry name" value="TRANSPORT ATP-BINDING PROTEIN"/>
    <property type="match status" value="1"/>
</dbReference>
<dbReference type="SMART" id="SM00382">
    <property type="entry name" value="AAA"/>
    <property type="match status" value="2"/>
</dbReference>
<dbReference type="Pfam" id="PF00005">
    <property type="entry name" value="ABC_tran"/>
    <property type="match status" value="2"/>
</dbReference>
<protein>
    <submittedName>
        <fullName evidence="6">Peptide ABC transporter ATP-binding protein</fullName>
    </submittedName>
</protein>
<evidence type="ECO:0000256" key="1">
    <source>
        <dbReference type="ARBA" id="ARBA00005417"/>
    </source>
</evidence>
<keyword evidence="3" id="KW-0547">Nucleotide-binding</keyword>
<dbReference type="PROSITE" id="PS00211">
    <property type="entry name" value="ABC_TRANSPORTER_1"/>
    <property type="match status" value="2"/>
</dbReference>
<dbReference type="NCBIfam" id="TIGR01727">
    <property type="entry name" value="oligo_HPY"/>
    <property type="match status" value="1"/>
</dbReference>
<dbReference type="KEGG" id="sma:SAVERM_3045"/>
<dbReference type="GO" id="GO:0016887">
    <property type="term" value="F:ATP hydrolysis activity"/>
    <property type="evidence" value="ECO:0007669"/>
    <property type="project" value="InterPro"/>
</dbReference>
<name>Q82IT8_STRAW</name>
<keyword evidence="7" id="KW-1185">Reference proteome</keyword>
<dbReference type="NCBIfam" id="NF008453">
    <property type="entry name" value="PRK11308.1"/>
    <property type="match status" value="2"/>
</dbReference>
<dbReference type="Proteomes" id="UP000000428">
    <property type="component" value="Chromosome"/>
</dbReference>
<accession>Q82IT8</accession>
<dbReference type="InterPro" id="IPR050319">
    <property type="entry name" value="ABC_transp_ATP-bind"/>
</dbReference>
<keyword evidence="2" id="KW-0813">Transport</keyword>
<dbReference type="InterPro" id="IPR003439">
    <property type="entry name" value="ABC_transporter-like_ATP-bd"/>
</dbReference>
<sequence>MLEVARLNVDFDGRPAVRDVSLSLSRGEVLGLVGESGSGKSATALAVLGLLPDNATVQGSVRLDGQELVGAGERELTRIRGSRVAMVFQDPLSAFTPVHRVGDQIAEAVRAHQGVSRERARERAAELLDLVGIPASRVRAFPHEFSGGMRQRAMIAMAMANEPDVILADEPTTALDVTIQAQVLDVLRTAQRETGAAVLLVSHDLGVIAGMADRVAVMYEGEVVESGTAVEVFGRPREPYTRKLLGAVPRLDDARPRAELPDSEPVLRVRGLTKTFPLLKGSAFKRRVGSVYAVDGVDLDIRRGETLALVGESGSGKSTTLFELLELAAPEGGSVELFGQRLGSLRKAESKALRRRVQIVFQDPMASLDPRMPVGDIIAEPLRTQGFDRATAARRVPELLTRVGLDPAHAERFPHEFSGGQRQRIGIARALSVEPELLVLDEPVSALDVSVQAGVLDLLDRLKAELGLAYLFVSHDLSVVRHIADRVSVVYLGRTVESGPVEEVFERPRHPYTQALLSAVPLPDPERERERRRTRILLAGDPPSPTQRYDGCRFRARCPLYASLAEEERKRCAHDVPVLDGDGAACHFPRVREVI</sequence>
<keyword evidence="4 6" id="KW-0067">ATP-binding</keyword>
<reference evidence="6 7" key="1">
    <citation type="journal article" date="2001" name="Proc. Natl. Acad. Sci. U.S.A.">
        <title>Genome sequence of an industrial microorganism Streptomyces avermitilis: deducing the ability of producing secondary metabolites.</title>
        <authorList>
            <person name="Omura S."/>
            <person name="Ikeda H."/>
            <person name="Ishikawa J."/>
            <person name="Hanamoto A."/>
            <person name="Takahashi C."/>
            <person name="Shinose M."/>
            <person name="Takahashi Y."/>
            <person name="Horikawa H."/>
            <person name="Nakazawa H."/>
            <person name="Osonoe T."/>
            <person name="Kikuchi H."/>
            <person name="Shiba T."/>
            <person name="Sakaki Y."/>
            <person name="Hattori M."/>
        </authorList>
    </citation>
    <scope>NUCLEOTIDE SEQUENCE [LARGE SCALE GENOMIC DNA]</scope>
    <source>
        <strain evidence="7">ATCC 31267 / DSM 46492 / JCM 5070 / NBRC 14893 / NCIMB 12804 / NRRL 8165 / MA-4680</strain>
    </source>
</reference>
<dbReference type="EMBL" id="BA000030">
    <property type="protein sequence ID" value="BAC70756.1"/>
    <property type="molecule type" value="Genomic_DNA"/>
</dbReference>
<evidence type="ECO:0000313" key="6">
    <source>
        <dbReference type="EMBL" id="BAC70756.1"/>
    </source>
</evidence>
<dbReference type="NCBIfam" id="NF007739">
    <property type="entry name" value="PRK10419.1"/>
    <property type="match status" value="2"/>
</dbReference>
<dbReference type="CDD" id="cd03257">
    <property type="entry name" value="ABC_NikE_OppD_transporters"/>
    <property type="match status" value="2"/>
</dbReference>
<dbReference type="GO" id="GO:0005524">
    <property type="term" value="F:ATP binding"/>
    <property type="evidence" value="ECO:0007669"/>
    <property type="project" value="UniProtKB-KW"/>
</dbReference>
<dbReference type="Gene3D" id="3.40.50.300">
    <property type="entry name" value="P-loop containing nucleotide triphosphate hydrolases"/>
    <property type="match status" value="2"/>
</dbReference>
<dbReference type="PROSITE" id="PS50893">
    <property type="entry name" value="ABC_TRANSPORTER_2"/>
    <property type="match status" value="2"/>
</dbReference>
<evidence type="ECO:0000256" key="4">
    <source>
        <dbReference type="ARBA" id="ARBA00022840"/>
    </source>
</evidence>
<dbReference type="InterPro" id="IPR017871">
    <property type="entry name" value="ABC_transporter-like_CS"/>
</dbReference>
<organism evidence="6 7">
    <name type="scientific">Streptomyces avermitilis (strain ATCC 31267 / DSM 46492 / JCM 5070 / NBRC 14893 / NCIMB 12804 / NRRL 8165 / MA-4680)</name>
    <dbReference type="NCBI Taxonomy" id="227882"/>
    <lineage>
        <taxon>Bacteria</taxon>
        <taxon>Bacillati</taxon>
        <taxon>Actinomycetota</taxon>
        <taxon>Actinomycetes</taxon>
        <taxon>Kitasatosporales</taxon>
        <taxon>Streptomycetaceae</taxon>
        <taxon>Streptomyces</taxon>
    </lineage>
</organism>
<dbReference type="InterPro" id="IPR027417">
    <property type="entry name" value="P-loop_NTPase"/>
</dbReference>
<evidence type="ECO:0000313" key="7">
    <source>
        <dbReference type="Proteomes" id="UP000000428"/>
    </source>
</evidence>
<evidence type="ECO:0000256" key="2">
    <source>
        <dbReference type="ARBA" id="ARBA00022448"/>
    </source>
</evidence>
<dbReference type="eggNOG" id="COG4172">
    <property type="taxonomic scope" value="Bacteria"/>
</dbReference>
<dbReference type="GO" id="GO:0055085">
    <property type="term" value="P:transmembrane transport"/>
    <property type="evidence" value="ECO:0007669"/>
    <property type="project" value="UniProtKB-ARBA"/>
</dbReference>
<comment type="similarity">
    <text evidence="1">Belongs to the ABC transporter superfamily.</text>
</comment>
<feature type="domain" description="ABC transporter" evidence="5">
    <location>
        <begin position="2"/>
        <end position="245"/>
    </location>
</feature>
<dbReference type="SUPFAM" id="SSF52540">
    <property type="entry name" value="P-loop containing nucleoside triphosphate hydrolases"/>
    <property type="match status" value="2"/>
</dbReference>
<reference evidence="6 7" key="2">
    <citation type="journal article" date="2003" name="Nat. Biotechnol.">
        <title>Complete genome sequence and comparative analysis of the industrial microorganism Streptomyces avermitilis.</title>
        <authorList>
            <person name="Ikeda H."/>
            <person name="Ishikawa J."/>
            <person name="Hanamoto A."/>
            <person name="Shinose M."/>
            <person name="Kikuchi H."/>
            <person name="Shiba T."/>
            <person name="Sakaki Y."/>
            <person name="Hattori M."/>
            <person name="Omura S."/>
        </authorList>
    </citation>
    <scope>NUCLEOTIDE SEQUENCE [LARGE SCALE GENOMIC DNA]</scope>
    <source>
        <strain evidence="7">ATCC 31267 / DSM 46492 / JCM 5070 / NBRC 14893 / NCIMB 12804 / NRRL 8165 / MA-4680</strain>
    </source>
</reference>
<evidence type="ECO:0000259" key="5">
    <source>
        <dbReference type="PROSITE" id="PS50893"/>
    </source>
</evidence>